<evidence type="ECO:0000259" key="1">
    <source>
        <dbReference type="Pfam" id="PF13649"/>
    </source>
</evidence>
<dbReference type="Gene3D" id="3.40.50.150">
    <property type="entry name" value="Vaccinia Virus protein VP39"/>
    <property type="match status" value="1"/>
</dbReference>
<reference evidence="3" key="1">
    <citation type="journal article" date="2019" name="Int. J. Syst. Evol. Microbiol.">
        <title>The Global Catalogue of Microorganisms (GCM) 10K type strain sequencing project: providing services to taxonomists for standard genome sequencing and annotation.</title>
        <authorList>
            <consortium name="The Broad Institute Genomics Platform"/>
            <consortium name="The Broad Institute Genome Sequencing Center for Infectious Disease"/>
            <person name="Wu L."/>
            <person name="Ma J."/>
        </authorList>
    </citation>
    <scope>NUCLEOTIDE SEQUENCE [LARGE SCALE GENOMIC DNA]</scope>
    <source>
        <strain evidence="3">JCM 18401</strain>
    </source>
</reference>
<organism evidence="2 3">
    <name type="scientific">Ferrimonas pelagia</name>
    <dbReference type="NCBI Taxonomy" id="1177826"/>
    <lineage>
        <taxon>Bacteria</taxon>
        <taxon>Pseudomonadati</taxon>
        <taxon>Pseudomonadota</taxon>
        <taxon>Gammaproteobacteria</taxon>
        <taxon>Alteromonadales</taxon>
        <taxon>Ferrimonadaceae</taxon>
        <taxon>Ferrimonas</taxon>
    </lineage>
</organism>
<dbReference type="EMBL" id="BAABJZ010000006">
    <property type="protein sequence ID" value="GAA4875084.1"/>
    <property type="molecule type" value="Genomic_DNA"/>
</dbReference>
<dbReference type="InterPro" id="IPR041698">
    <property type="entry name" value="Methyltransf_25"/>
</dbReference>
<evidence type="ECO:0000313" key="3">
    <source>
        <dbReference type="Proteomes" id="UP001499988"/>
    </source>
</evidence>
<dbReference type="Proteomes" id="UP001499988">
    <property type="component" value="Unassembled WGS sequence"/>
</dbReference>
<sequence length="333" mass="37479">MPSLKTELTNIIRQLQCVPTDEPGLIKHHQDAYLERLCQFLELDLRPATFIDQGYSHTAAGKAVSPQVAAMCAMEYMRVQQFQQGILAAIAAHADPAQPLQLLYAGTGPLGTLVLPLLLLIKPSQVRITLLDIHRDSLDTLKRVLDELDLGEFIEEIVLADAITWHSERRFDLIVSETMKAMLEQEPQVRIFANLSRCLKPGGSLIPQQIRLSATLYHRQALQYRALPLPLGPFFTLDRATAQTIDQNDHIAGTLSCPPHGLPDRLDLATDIQIFADIWLTQNQSSLNLIKSLTLHEWHQLDSIAFHYQWGREPCFVFQPSGERVHEPALRPA</sequence>
<comment type="caution">
    <text evidence="2">The sequence shown here is derived from an EMBL/GenBank/DDBJ whole genome shotgun (WGS) entry which is preliminary data.</text>
</comment>
<feature type="domain" description="Methyltransferase" evidence="1">
    <location>
        <begin position="112"/>
        <end position="203"/>
    </location>
</feature>
<dbReference type="RefSeq" id="WP_345333147.1">
    <property type="nucleotide sequence ID" value="NZ_BAABJZ010000006.1"/>
</dbReference>
<accession>A0ABP9ECR0</accession>
<dbReference type="Pfam" id="PF13649">
    <property type="entry name" value="Methyltransf_25"/>
    <property type="match status" value="1"/>
</dbReference>
<proteinExistence type="predicted"/>
<dbReference type="SUPFAM" id="SSF53335">
    <property type="entry name" value="S-adenosyl-L-methionine-dependent methyltransferases"/>
    <property type="match status" value="1"/>
</dbReference>
<protein>
    <recommendedName>
        <fullName evidence="1">Methyltransferase domain-containing protein</fullName>
    </recommendedName>
</protein>
<dbReference type="InterPro" id="IPR029063">
    <property type="entry name" value="SAM-dependent_MTases_sf"/>
</dbReference>
<name>A0ABP9ECR0_9GAMM</name>
<gene>
    <name evidence="2" type="ORF">GCM10023333_05350</name>
</gene>
<dbReference type="CDD" id="cd02440">
    <property type="entry name" value="AdoMet_MTases"/>
    <property type="match status" value="1"/>
</dbReference>
<evidence type="ECO:0000313" key="2">
    <source>
        <dbReference type="EMBL" id="GAA4875084.1"/>
    </source>
</evidence>
<keyword evidence="3" id="KW-1185">Reference proteome</keyword>